<dbReference type="SUPFAM" id="SSF53822">
    <property type="entry name" value="Periplasmic binding protein-like I"/>
    <property type="match status" value="1"/>
</dbReference>
<dbReference type="EMBL" id="OCNK01000003">
    <property type="protein sequence ID" value="SOE01499.1"/>
    <property type="molecule type" value="Genomic_DNA"/>
</dbReference>
<accession>A0A286H2D7</accession>
<protein>
    <submittedName>
        <fullName evidence="5">Monosaccharide ABC transporter substrate-binding protein, CUT2 family</fullName>
    </submittedName>
</protein>
<dbReference type="PANTHER" id="PTHR30036:SF7">
    <property type="entry name" value="ABC TRANSPORTER PERIPLASMIC-BINDING PROTEIN YPHF"/>
    <property type="match status" value="1"/>
</dbReference>
<comment type="subcellular location">
    <subcellularLocation>
        <location evidence="1">Cell envelope</location>
    </subcellularLocation>
</comment>
<dbReference type="CDD" id="cd06302">
    <property type="entry name" value="PBP1_LsrB_Quorum_Sensing-like"/>
    <property type="match status" value="1"/>
</dbReference>
<dbReference type="InterPro" id="IPR050555">
    <property type="entry name" value="Bact_Solute-Bind_Prot2"/>
</dbReference>
<dbReference type="InterPro" id="IPR028082">
    <property type="entry name" value="Peripla_BP_I"/>
</dbReference>
<reference evidence="6" key="1">
    <citation type="submission" date="2017-09" db="EMBL/GenBank/DDBJ databases">
        <authorList>
            <person name="Varghese N."/>
            <person name="Submissions S."/>
        </authorList>
    </citation>
    <scope>NUCLEOTIDE SEQUENCE [LARGE SCALE GENOMIC DNA]</scope>
    <source>
        <strain evidence="6">DSM 44270</strain>
    </source>
</reference>
<dbReference type="GO" id="GO:0030246">
    <property type="term" value="F:carbohydrate binding"/>
    <property type="evidence" value="ECO:0007669"/>
    <property type="project" value="TreeGrafter"/>
</dbReference>
<dbReference type="InterPro" id="IPR025997">
    <property type="entry name" value="SBP_2_dom"/>
</dbReference>
<proteinExistence type="inferred from homology"/>
<evidence type="ECO:0000256" key="2">
    <source>
        <dbReference type="ARBA" id="ARBA00007639"/>
    </source>
</evidence>
<dbReference type="GO" id="GO:0030288">
    <property type="term" value="C:outer membrane-bounded periplasmic space"/>
    <property type="evidence" value="ECO:0007669"/>
    <property type="project" value="TreeGrafter"/>
</dbReference>
<name>A0A286H2D7_9ACTN</name>
<feature type="signal peptide" evidence="3">
    <location>
        <begin position="1"/>
        <end position="18"/>
    </location>
</feature>
<organism evidence="5 6">
    <name type="scientific">Blastococcus haudaquaticus</name>
    <dbReference type="NCBI Taxonomy" id="1938745"/>
    <lineage>
        <taxon>Bacteria</taxon>
        <taxon>Bacillati</taxon>
        <taxon>Actinomycetota</taxon>
        <taxon>Actinomycetes</taxon>
        <taxon>Geodermatophilales</taxon>
        <taxon>Geodermatophilaceae</taxon>
        <taxon>Blastococcus</taxon>
    </lineage>
</organism>
<dbReference type="Gene3D" id="3.40.50.2300">
    <property type="match status" value="2"/>
</dbReference>
<dbReference type="RefSeq" id="WP_159961750.1">
    <property type="nucleotide sequence ID" value="NZ_OCNK01000003.1"/>
</dbReference>
<dbReference type="AlphaFoldDB" id="A0A286H2D7"/>
<dbReference type="PROSITE" id="PS51257">
    <property type="entry name" value="PROKAR_LIPOPROTEIN"/>
    <property type="match status" value="1"/>
</dbReference>
<feature type="chain" id="PRO_5038829632" evidence="3">
    <location>
        <begin position="19"/>
        <end position="340"/>
    </location>
</feature>
<evidence type="ECO:0000256" key="3">
    <source>
        <dbReference type="SAM" id="SignalP"/>
    </source>
</evidence>
<dbReference type="OrthoDB" id="9781890at2"/>
<dbReference type="Proteomes" id="UP000219482">
    <property type="component" value="Unassembled WGS sequence"/>
</dbReference>
<comment type="similarity">
    <text evidence="2">Belongs to the bacterial solute-binding protein 2 family.</text>
</comment>
<feature type="domain" description="Periplasmic binding protein" evidence="4">
    <location>
        <begin position="42"/>
        <end position="299"/>
    </location>
</feature>
<keyword evidence="3" id="KW-0732">Signal</keyword>
<evidence type="ECO:0000259" key="4">
    <source>
        <dbReference type="Pfam" id="PF13407"/>
    </source>
</evidence>
<dbReference type="Pfam" id="PF13407">
    <property type="entry name" value="Peripla_BP_4"/>
    <property type="match status" value="1"/>
</dbReference>
<evidence type="ECO:0000313" key="5">
    <source>
        <dbReference type="EMBL" id="SOE01499.1"/>
    </source>
</evidence>
<sequence length="340" mass="35062">MKRSVVATASLAITVLLASGCSETQSSTTGESAAANDGGTRVAFVSQVEGIPYFNGFDAGAQRAAEEFGVEYEQAGPATVDATEQVRILDNLVSQGFDAIAISPLDPTSINSSITRAQDDGVQIATSDADAPDSDRSVFVSQASDEQLGATVMDQLADATGGTGQYGIISGSADSATFNAWIDAAEAQAAAEYPDMELVGGIRYTTDTAQALEEAQNLMTAYPDLAGIIAVPSTAVPGVGQAVTTADKIGTVAVTGFGSPQTAAPFLESGAMTSTVLWNVEDLGYLTVWALAQLVEGNEFAAENEVPGLDEPVTYDEATGILLLGEPSVFTAENYADYDF</sequence>
<keyword evidence="6" id="KW-1185">Reference proteome</keyword>
<gene>
    <name evidence="5" type="ORF">SAMN06272739_3205</name>
</gene>
<dbReference type="PANTHER" id="PTHR30036">
    <property type="entry name" value="D-XYLOSE-BINDING PERIPLASMIC PROTEIN"/>
    <property type="match status" value="1"/>
</dbReference>
<evidence type="ECO:0000256" key="1">
    <source>
        <dbReference type="ARBA" id="ARBA00004196"/>
    </source>
</evidence>
<evidence type="ECO:0000313" key="6">
    <source>
        <dbReference type="Proteomes" id="UP000219482"/>
    </source>
</evidence>